<evidence type="ECO:0000313" key="1">
    <source>
        <dbReference type="EMBL" id="MPM96106.1"/>
    </source>
</evidence>
<evidence type="ECO:0008006" key="2">
    <source>
        <dbReference type="Google" id="ProtNLM"/>
    </source>
</evidence>
<name>A0A645E3F8_9ZZZZ</name>
<reference evidence="1" key="1">
    <citation type="submission" date="2019-08" db="EMBL/GenBank/DDBJ databases">
        <authorList>
            <person name="Kucharzyk K."/>
            <person name="Murdoch R.W."/>
            <person name="Higgins S."/>
            <person name="Loffler F."/>
        </authorList>
    </citation>
    <scope>NUCLEOTIDE SEQUENCE</scope>
</reference>
<dbReference type="AlphaFoldDB" id="A0A645E3F8"/>
<gene>
    <name evidence="1" type="ORF">SDC9_143263</name>
</gene>
<accession>A0A645E3F8</accession>
<comment type="caution">
    <text evidence="1">The sequence shown here is derived from an EMBL/GenBank/DDBJ whole genome shotgun (WGS) entry which is preliminary data.</text>
</comment>
<sequence length="112" mass="12651">MADKARKAKPDFANFVDDVRASMNKNLVNDFAKTISDSKFCELTGISLDNKVNKSEFLMLYLIYCGVSNKNLATVFRTTPESIRSRKNQLKNKLLSLNISTSLFEQKGFSNT</sequence>
<proteinExistence type="predicted"/>
<dbReference type="EMBL" id="VSSQ01042514">
    <property type="protein sequence ID" value="MPM96106.1"/>
    <property type="molecule type" value="Genomic_DNA"/>
</dbReference>
<organism evidence="1">
    <name type="scientific">bioreactor metagenome</name>
    <dbReference type="NCBI Taxonomy" id="1076179"/>
    <lineage>
        <taxon>unclassified sequences</taxon>
        <taxon>metagenomes</taxon>
        <taxon>ecological metagenomes</taxon>
    </lineage>
</organism>
<protein>
    <recommendedName>
        <fullName evidence="2">HTH luxR-type domain-containing protein</fullName>
    </recommendedName>
</protein>